<gene>
    <name evidence="9" type="ORF">DDZ13_11625</name>
</gene>
<dbReference type="InterPro" id="IPR036005">
    <property type="entry name" value="Creatinase/aminopeptidase-like"/>
</dbReference>
<dbReference type="InterPro" id="IPR000994">
    <property type="entry name" value="Pept_M24"/>
</dbReference>
<dbReference type="Proteomes" id="UP000247099">
    <property type="component" value="Unassembled WGS sequence"/>
</dbReference>
<reference evidence="9 10" key="1">
    <citation type="submission" date="2018-05" db="EMBL/GenBank/DDBJ databases">
        <title>Coraliomargarita sinensis sp. nov., isolated from a marine solar saltern.</title>
        <authorList>
            <person name="Zhou L.Y."/>
        </authorList>
    </citation>
    <scope>NUCLEOTIDE SEQUENCE [LARGE SCALE GENOMIC DNA]</scope>
    <source>
        <strain evidence="9 10">WN38</strain>
    </source>
</reference>
<dbReference type="InterPro" id="IPR007865">
    <property type="entry name" value="Aminopep_P_N"/>
</dbReference>
<dbReference type="GO" id="GO:0006508">
    <property type="term" value="P:proteolysis"/>
    <property type="evidence" value="ECO:0007669"/>
    <property type="project" value="TreeGrafter"/>
</dbReference>
<dbReference type="SMART" id="SM01011">
    <property type="entry name" value="AMP_N"/>
    <property type="match status" value="1"/>
</dbReference>
<evidence type="ECO:0000256" key="5">
    <source>
        <dbReference type="ARBA" id="ARBA00022723"/>
    </source>
</evidence>
<keyword evidence="5" id="KW-0479">Metal-binding</keyword>
<evidence type="ECO:0000256" key="3">
    <source>
        <dbReference type="ARBA" id="ARBA00008766"/>
    </source>
</evidence>
<dbReference type="InParanoid" id="A0A317ZHB3"/>
<dbReference type="AlphaFoldDB" id="A0A317ZHB3"/>
<keyword evidence="7" id="KW-0464">Manganese</keyword>
<protein>
    <recommendedName>
        <fullName evidence="4">Xaa-Pro aminopeptidase</fullName>
        <ecNumber evidence="4">3.4.11.9</ecNumber>
    </recommendedName>
</protein>
<comment type="similarity">
    <text evidence="3">Belongs to the peptidase M24B family.</text>
</comment>
<proteinExistence type="inferred from homology"/>
<dbReference type="Gene3D" id="3.40.350.10">
    <property type="entry name" value="Creatinase/prolidase N-terminal domain"/>
    <property type="match status" value="1"/>
</dbReference>
<dbReference type="GO" id="GO:0070006">
    <property type="term" value="F:metalloaminopeptidase activity"/>
    <property type="evidence" value="ECO:0007669"/>
    <property type="project" value="InterPro"/>
</dbReference>
<accession>A0A317ZHB3</accession>
<dbReference type="SUPFAM" id="SSF53092">
    <property type="entry name" value="Creatinase/prolidase N-terminal domain"/>
    <property type="match status" value="1"/>
</dbReference>
<dbReference type="Gene3D" id="3.90.230.10">
    <property type="entry name" value="Creatinase/methionine aminopeptidase superfamily"/>
    <property type="match status" value="1"/>
</dbReference>
<name>A0A317ZHB3_9BACT</name>
<keyword evidence="6" id="KW-0378">Hydrolase</keyword>
<evidence type="ECO:0000256" key="6">
    <source>
        <dbReference type="ARBA" id="ARBA00022801"/>
    </source>
</evidence>
<keyword evidence="10" id="KW-1185">Reference proteome</keyword>
<evidence type="ECO:0000313" key="9">
    <source>
        <dbReference type="EMBL" id="PXA03623.1"/>
    </source>
</evidence>
<dbReference type="CDD" id="cd01087">
    <property type="entry name" value="Prolidase"/>
    <property type="match status" value="1"/>
</dbReference>
<comment type="caution">
    <text evidence="9">The sequence shown here is derived from an EMBL/GenBank/DDBJ whole genome shotgun (WGS) entry which is preliminary data.</text>
</comment>
<dbReference type="InterPro" id="IPR001714">
    <property type="entry name" value="Pept_M24_MAP"/>
</dbReference>
<dbReference type="InterPro" id="IPR052433">
    <property type="entry name" value="X-Pro_dipept-like"/>
</dbReference>
<evidence type="ECO:0000313" key="10">
    <source>
        <dbReference type="Proteomes" id="UP000247099"/>
    </source>
</evidence>
<evidence type="ECO:0000259" key="8">
    <source>
        <dbReference type="SMART" id="SM01011"/>
    </source>
</evidence>
<organism evidence="9 10">
    <name type="scientific">Coraliomargarita sinensis</name>
    <dbReference type="NCBI Taxonomy" id="2174842"/>
    <lineage>
        <taxon>Bacteria</taxon>
        <taxon>Pseudomonadati</taxon>
        <taxon>Verrucomicrobiota</taxon>
        <taxon>Opitutia</taxon>
        <taxon>Puniceicoccales</taxon>
        <taxon>Coraliomargaritaceae</taxon>
        <taxon>Coraliomargarita</taxon>
    </lineage>
</organism>
<dbReference type="InterPro" id="IPR029149">
    <property type="entry name" value="Creatin/AminoP/Spt16_N"/>
</dbReference>
<dbReference type="FunCoup" id="A0A317ZHB3">
    <property type="interactions" value="351"/>
</dbReference>
<evidence type="ECO:0000256" key="1">
    <source>
        <dbReference type="ARBA" id="ARBA00001424"/>
    </source>
</evidence>
<evidence type="ECO:0000256" key="4">
    <source>
        <dbReference type="ARBA" id="ARBA00012574"/>
    </source>
</evidence>
<dbReference type="OrthoDB" id="9806388at2"/>
<dbReference type="PRINTS" id="PR00599">
    <property type="entry name" value="MAPEPTIDASE"/>
</dbReference>
<dbReference type="EMBL" id="QHJQ01000008">
    <property type="protein sequence ID" value="PXA03623.1"/>
    <property type="molecule type" value="Genomic_DNA"/>
</dbReference>
<dbReference type="Pfam" id="PF05195">
    <property type="entry name" value="AMP_N"/>
    <property type="match status" value="1"/>
</dbReference>
<dbReference type="GO" id="GO:0030145">
    <property type="term" value="F:manganese ion binding"/>
    <property type="evidence" value="ECO:0007669"/>
    <property type="project" value="InterPro"/>
</dbReference>
<dbReference type="PANTHER" id="PTHR43226">
    <property type="entry name" value="XAA-PRO AMINOPEPTIDASE 3"/>
    <property type="match status" value="1"/>
</dbReference>
<evidence type="ECO:0000256" key="7">
    <source>
        <dbReference type="ARBA" id="ARBA00023211"/>
    </source>
</evidence>
<dbReference type="PANTHER" id="PTHR43226:SF4">
    <property type="entry name" value="XAA-PRO AMINOPEPTIDASE 3"/>
    <property type="match status" value="1"/>
</dbReference>
<comment type="cofactor">
    <cofactor evidence="2">
        <name>Mn(2+)</name>
        <dbReference type="ChEBI" id="CHEBI:29035"/>
    </cofactor>
</comment>
<dbReference type="Pfam" id="PF00557">
    <property type="entry name" value="Peptidase_M24"/>
    <property type="match status" value="1"/>
</dbReference>
<dbReference type="SUPFAM" id="SSF55920">
    <property type="entry name" value="Creatinase/aminopeptidase"/>
    <property type="match status" value="1"/>
</dbReference>
<sequence length="454" mass="50416">MMYPHRPMQNVSPALAANLGLARQQNTKMKSLFSEINERQQTVLKKLGPDILILPADAALSEISRFRQGSNFFYLTGFPEQGAMLLIDPNETSGAVHLFVRENTEKEQVWDGFTMGAAKAAEVCPADQVHHIREFEAFISNRLKGRRVHYQAANGHPCGKLIAKAIEEQGAEVLKKSEVFDAIIDMRMVKSPLEIELMRRAILITGEAHHACMRAGTRHRMEYQFEAEFEYACKMQGVLHFAFGHIVAAGNHGTCQHYIENDGPVGEDDLVLLDAGAVWKGYCADLTRTFPASGKFSPIQRDLYEIVLASQKSGLEKVAPGVCMIDIHNHSAAVLIDGLKELGLMKGDTEELIESLAYKEFWPGALCHSLGIDVHDVLLDGYHKGDKPLEPGMVITVEPGFYSQAFNQEIPEAFREIGIRIEDDVLVTEDGYENMSVDTVKEIADVEAMVQSGK</sequence>
<feature type="domain" description="Aminopeptidase P N-terminal" evidence="8">
    <location>
        <begin position="31"/>
        <end position="159"/>
    </location>
</feature>
<evidence type="ECO:0000256" key="2">
    <source>
        <dbReference type="ARBA" id="ARBA00001936"/>
    </source>
</evidence>
<comment type="catalytic activity">
    <reaction evidence="1">
        <text>Release of any N-terminal amino acid, including proline, that is linked to proline, even from a dipeptide or tripeptide.</text>
        <dbReference type="EC" id="3.4.11.9"/>
    </reaction>
</comment>
<dbReference type="EC" id="3.4.11.9" evidence="4"/>
<dbReference type="RefSeq" id="WP_110131622.1">
    <property type="nucleotide sequence ID" value="NZ_QHJQ01000008.1"/>
</dbReference>